<evidence type="ECO:0000259" key="2">
    <source>
        <dbReference type="Pfam" id="PF08914"/>
    </source>
</evidence>
<feature type="compositionally biased region" description="Acidic residues" evidence="1">
    <location>
        <begin position="168"/>
        <end position="179"/>
    </location>
</feature>
<reference evidence="3" key="1">
    <citation type="submission" date="2020-11" db="EMBL/GenBank/DDBJ databases">
        <authorList>
            <consortium name="DOE Joint Genome Institute"/>
            <person name="Ahrendt S."/>
            <person name="Riley R."/>
            <person name="Andreopoulos W."/>
            <person name="Labutti K."/>
            <person name="Pangilinan J."/>
            <person name="Ruiz-Duenas F.J."/>
            <person name="Barrasa J.M."/>
            <person name="Sanchez-Garcia M."/>
            <person name="Camarero S."/>
            <person name="Miyauchi S."/>
            <person name="Serrano A."/>
            <person name="Linde D."/>
            <person name="Babiker R."/>
            <person name="Drula E."/>
            <person name="Ayuso-Fernandez I."/>
            <person name="Pacheco R."/>
            <person name="Padilla G."/>
            <person name="Ferreira P."/>
            <person name="Barriuso J."/>
            <person name="Kellner H."/>
            <person name="Castanera R."/>
            <person name="Alfaro M."/>
            <person name="Ramirez L."/>
            <person name="Pisabarro A.G."/>
            <person name="Kuo A."/>
            <person name="Tritt A."/>
            <person name="Lipzen A."/>
            <person name="He G."/>
            <person name="Yan M."/>
            <person name="Ng V."/>
            <person name="Cullen D."/>
            <person name="Martin F."/>
            <person name="Rosso M.-N."/>
            <person name="Henrissat B."/>
            <person name="Hibbett D."/>
            <person name="Martinez A.T."/>
            <person name="Grigoriev I.V."/>
        </authorList>
    </citation>
    <scope>NUCLEOTIDE SEQUENCE</scope>
    <source>
        <strain evidence="3">CIRM-BRFM 674</strain>
    </source>
</reference>
<feature type="compositionally biased region" description="Basic and acidic residues" evidence="1">
    <location>
        <begin position="145"/>
        <end position="160"/>
    </location>
</feature>
<dbReference type="Pfam" id="PF08914">
    <property type="entry name" value="Myb_Rap1"/>
    <property type="match status" value="1"/>
</dbReference>
<evidence type="ECO:0000313" key="4">
    <source>
        <dbReference type="Proteomes" id="UP000807469"/>
    </source>
</evidence>
<dbReference type="AlphaFoldDB" id="A0A9P5Z5P3"/>
<feature type="domain" description="TERF2-interacting telomeric protein 1 Myb" evidence="2">
    <location>
        <begin position="12"/>
        <end position="69"/>
    </location>
</feature>
<organism evidence="3 4">
    <name type="scientific">Pholiota conissans</name>
    <dbReference type="NCBI Taxonomy" id="109636"/>
    <lineage>
        <taxon>Eukaryota</taxon>
        <taxon>Fungi</taxon>
        <taxon>Dikarya</taxon>
        <taxon>Basidiomycota</taxon>
        <taxon>Agaricomycotina</taxon>
        <taxon>Agaricomycetes</taxon>
        <taxon>Agaricomycetidae</taxon>
        <taxon>Agaricales</taxon>
        <taxon>Agaricineae</taxon>
        <taxon>Strophariaceae</taxon>
        <taxon>Pholiota</taxon>
    </lineage>
</organism>
<feature type="compositionally biased region" description="Polar residues" evidence="1">
    <location>
        <begin position="115"/>
        <end position="142"/>
    </location>
</feature>
<dbReference type="Proteomes" id="UP000807469">
    <property type="component" value="Unassembled WGS sequence"/>
</dbReference>
<feature type="compositionally biased region" description="Low complexity" evidence="1">
    <location>
        <begin position="672"/>
        <end position="685"/>
    </location>
</feature>
<feature type="compositionally biased region" description="Acidic residues" evidence="1">
    <location>
        <begin position="629"/>
        <end position="647"/>
    </location>
</feature>
<feature type="region of interest" description="Disordered" evidence="1">
    <location>
        <begin position="518"/>
        <end position="557"/>
    </location>
</feature>
<dbReference type="InterPro" id="IPR009057">
    <property type="entry name" value="Homeodomain-like_sf"/>
</dbReference>
<accession>A0A9P5Z5P3</accession>
<feature type="compositionally biased region" description="Low complexity" evidence="1">
    <location>
        <begin position="519"/>
        <end position="534"/>
    </location>
</feature>
<evidence type="ECO:0000256" key="1">
    <source>
        <dbReference type="SAM" id="MobiDB-lite"/>
    </source>
</evidence>
<dbReference type="CDD" id="cd11655">
    <property type="entry name" value="rap1_myb-like"/>
    <property type="match status" value="1"/>
</dbReference>
<gene>
    <name evidence="3" type="ORF">BDN70DRAFT_919906</name>
</gene>
<comment type="caution">
    <text evidence="3">The sequence shown here is derived from an EMBL/GenBank/DDBJ whole genome shotgun (WGS) entry which is preliminary data.</text>
</comment>
<feature type="compositionally biased region" description="Basic residues" evidence="1">
    <location>
        <begin position="273"/>
        <end position="282"/>
    </location>
</feature>
<proteinExistence type="predicted"/>
<keyword evidence="4" id="KW-1185">Reference proteome</keyword>
<feature type="compositionally biased region" description="Acidic residues" evidence="1">
    <location>
        <begin position="190"/>
        <end position="204"/>
    </location>
</feature>
<dbReference type="EMBL" id="MU155180">
    <property type="protein sequence ID" value="KAF9481316.1"/>
    <property type="molecule type" value="Genomic_DNA"/>
</dbReference>
<feature type="compositionally biased region" description="Acidic residues" evidence="1">
    <location>
        <begin position="786"/>
        <end position="817"/>
    </location>
</feature>
<feature type="region of interest" description="Disordered" evidence="1">
    <location>
        <begin position="84"/>
        <end position="414"/>
    </location>
</feature>
<feature type="compositionally biased region" description="Basic and acidic residues" evidence="1">
    <location>
        <begin position="352"/>
        <end position="368"/>
    </location>
</feature>
<feature type="compositionally biased region" description="Basic and acidic residues" evidence="1">
    <location>
        <begin position="654"/>
        <end position="663"/>
    </location>
</feature>
<dbReference type="InterPro" id="IPR015010">
    <property type="entry name" value="TERF2IP_Myb"/>
</dbReference>
<feature type="region of interest" description="Disordered" evidence="1">
    <location>
        <begin position="624"/>
        <end position="829"/>
    </location>
</feature>
<feature type="region of interest" description="Disordered" evidence="1">
    <location>
        <begin position="464"/>
        <end position="505"/>
    </location>
</feature>
<feature type="compositionally biased region" description="Low complexity" evidence="1">
    <location>
        <begin position="398"/>
        <end position="407"/>
    </location>
</feature>
<dbReference type="OrthoDB" id="435460at2759"/>
<dbReference type="SUPFAM" id="SSF46689">
    <property type="entry name" value="Homeodomain-like"/>
    <property type="match status" value="1"/>
</dbReference>
<dbReference type="Gene3D" id="1.10.10.60">
    <property type="entry name" value="Homeodomain-like"/>
    <property type="match status" value="1"/>
</dbReference>
<feature type="compositionally biased region" description="Basic and acidic residues" evidence="1">
    <location>
        <begin position="479"/>
        <end position="490"/>
    </location>
</feature>
<sequence>MYTTGRSVRNPFTEREDNLLVKYIAQHNPIPSGRSGQNLYKTLEENAGNKWPWSRTHTWQSWRERYKKNQELFDSKIKRYLREKKTATTQENGRVAGKAEGTVSKPRREEDNKVRQQTNGSVTKPSKSSNHPALNGSESQAHQRPRGEGANERTSAKDDTASSNTSGDEAEAEVADDELMHELFGSYVEESQEQGEELIPDSEEEHAALEPPTVVESIYPKLPVGVAEQEPHIPGAFESEDAPQNHFLPTPPPARPASRVEPAKASPPDRPINKKPKPKLRRSARDEDPFATPSESSPPPPRPQYKPAGAGLPVLVENGFRSALKRPRRSSPDDPNAAPWPPKRAKTSAPAERPKERTEGVQRMDVDNVSHVPPTKTSHGLPTRRPVHVNAVASSSKTMLTPTTTVTPNLKPSAQPNVVESISVQTTRIVSAAEPRPIKIESPQSFSPVFKILSRKPHTLVYAPPARPLSDSDPFTAKKVTEKDKGKARADVVPNNNQPPKIDLHKESLQRRLTNTSMSISAAGSTSYASSSSGARKKGRSSGEKHNSLRKSLTTGITPSDPDFELVVTAVEDVTKTLAQMAATYGIGEQHAKAAYIRTRSLEKTKFVLQQLRDAIAEKEKAIYAALPEPDDEVDTLEGGDSDEEVPDGLVLRSKVETAERLRQKQSKRPSKSPIKSPRSSGRPSLSIRPLPEGDSHILDTEYSPPPGSRAGTFARLMKQGRASEAFEREKRRVSGMFIPDTQHRRQSSPPPMAASPTPRSQAREALEEINNNNEPIAGNTAPEGEAVDVDDDDIYLLDDEIDREADDESNDKEDEDEKKMPSSPPFPTIKALINRLSGGRDNEPAFLAKAERHRELALAAEAENDGELRQFEKEHNKGMLRLWSVLWAQEMLKAFPQDRKDEPTEA</sequence>
<name>A0A9P5Z5P3_9AGAR</name>
<evidence type="ECO:0000313" key="3">
    <source>
        <dbReference type="EMBL" id="KAF9481316.1"/>
    </source>
</evidence>
<protein>
    <recommendedName>
        <fullName evidence="2">TERF2-interacting telomeric protein 1 Myb domain-containing protein</fullName>
    </recommendedName>
</protein>